<sequence>MKSKFFKNLSIPYPYLFHTKRNLIIACVLSIIIFLINYYSPKNTSVSNIFLVNKLYACLSASFVTFLSILFFTELVPKVFFTAEIKESWNTVREFFFTLGILISIALFQNSFLYPLKNVSNSNFFLSLVNTFIYVILIGTVPIFIIIWVNYVIILKENLRSVKAYNKELEKELKQKDKNVVLSIKTNNVNETLILDLTTFLFAKSEGNYVDIYTKNIDSVGVKPYRISIQKLLNSLSDYSFILSTHRSYIINIKNIRRTSGNARNYKISFPDVSHEVPVSRSKFKLFKEEFDKYYK</sequence>
<dbReference type="EMBL" id="PDUU01000004">
    <property type="protein sequence ID" value="PHN97762.1"/>
    <property type="molecule type" value="Genomic_DNA"/>
</dbReference>
<dbReference type="Pfam" id="PF04397">
    <property type="entry name" value="LytTR"/>
    <property type="match status" value="1"/>
</dbReference>
<dbReference type="InterPro" id="IPR007492">
    <property type="entry name" value="LytTR_DNA-bd_dom"/>
</dbReference>
<keyword evidence="7" id="KW-1185">Reference proteome</keyword>
<dbReference type="RefSeq" id="WP_099214674.1">
    <property type="nucleotide sequence ID" value="NZ_JAUYVU010000014.1"/>
</dbReference>
<reference evidence="4 7" key="3">
    <citation type="submission" date="2023-07" db="EMBL/GenBank/DDBJ databases">
        <title>Genome content predicts the carbon catabolic preferences of heterotrophic bacteria.</title>
        <authorList>
            <person name="Gralka M."/>
        </authorList>
    </citation>
    <scope>NUCLEOTIDE SEQUENCE [LARGE SCALE GENOMIC DNA]</scope>
    <source>
        <strain evidence="4 7">4G03</strain>
    </source>
</reference>
<evidence type="ECO:0000313" key="6">
    <source>
        <dbReference type="Proteomes" id="UP000222163"/>
    </source>
</evidence>
<feature type="transmembrane region" description="Helical" evidence="2">
    <location>
        <begin position="21"/>
        <end position="39"/>
    </location>
</feature>
<accession>A0A2G1BUP2</accession>
<dbReference type="Proteomes" id="UP001242342">
    <property type="component" value="Unassembled WGS sequence"/>
</dbReference>
<reference evidence="5" key="2">
    <citation type="submission" date="2017-10" db="EMBL/GenBank/DDBJ databases">
        <authorList>
            <person name="Enke T.N."/>
            <person name="Cordero O.X."/>
        </authorList>
    </citation>
    <scope>NUCLEOTIDE SEQUENCE</scope>
    <source>
        <strain evidence="5">4G03</strain>
    </source>
</reference>
<evidence type="ECO:0000259" key="3">
    <source>
        <dbReference type="PROSITE" id="PS50930"/>
    </source>
</evidence>
<evidence type="ECO:0000256" key="2">
    <source>
        <dbReference type="SAM" id="Phobius"/>
    </source>
</evidence>
<feature type="transmembrane region" description="Helical" evidence="2">
    <location>
        <begin position="51"/>
        <end position="73"/>
    </location>
</feature>
<proteinExistence type="predicted"/>
<evidence type="ECO:0000313" key="4">
    <source>
        <dbReference type="EMBL" id="MDP2542765.1"/>
    </source>
</evidence>
<feature type="transmembrane region" description="Helical" evidence="2">
    <location>
        <begin position="94"/>
        <end position="112"/>
    </location>
</feature>
<reference evidence="5 6" key="1">
    <citation type="journal article" date="2016" name="Nat. Commun.">
        <title>Microbial interactions lead to rapid micro-scale successions on model marine particles.</title>
        <authorList>
            <person name="Datta M.S."/>
            <person name="Sliwerska E."/>
            <person name="Gore J."/>
            <person name="Polz M.F."/>
            <person name="Cordero O.X."/>
        </authorList>
    </citation>
    <scope>NUCLEOTIDE SEQUENCE [LARGE SCALE GENOMIC DNA]</scope>
    <source>
        <strain evidence="5 6">4G03</strain>
    </source>
</reference>
<keyword evidence="2" id="KW-0812">Transmembrane</keyword>
<feature type="transmembrane region" description="Helical" evidence="2">
    <location>
        <begin position="132"/>
        <end position="153"/>
    </location>
</feature>
<keyword evidence="2" id="KW-1133">Transmembrane helix</keyword>
<keyword evidence="1" id="KW-0175">Coiled coil</keyword>
<keyword evidence="4" id="KW-0238">DNA-binding</keyword>
<dbReference type="Proteomes" id="UP000222163">
    <property type="component" value="Unassembled WGS sequence"/>
</dbReference>
<gene>
    <name evidence="5" type="ORF">CSC81_04945</name>
    <name evidence="4" type="ORF">Q8W23_14900</name>
</gene>
<name>A0A2G1BUP2_9FLAO</name>
<feature type="coiled-coil region" evidence="1">
    <location>
        <begin position="152"/>
        <end position="179"/>
    </location>
</feature>
<keyword evidence="2" id="KW-0472">Membrane</keyword>
<dbReference type="PROSITE" id="PS50930">
    <property type="entry name" value="HTH_LYTTR"/>
    <property type="match status" value="1"/>
</dbReference>
<dbReference type="GO" id="GO:0003677">
    <property type="term" value="F:DNA binding"/>
    <property type="evidence" value="ECO:0007669"/>
    <property type="project" value="UniProtKB-KW"/>
</dbReference>
<dbReference type="SMART" id="SM00850">
    <property type="entry name" value="LytTR"/>
    <property type="match status" value="1"/>
</dbReference>
<organism evidence="5 6">
    <name type="scientific">Tenacibaculum discolor</name>
    <dbReference type="NCBI Taxonomy" id="361581"/>
    <lineage>
        <taxon>Bacteria</taxon>
        <taxon>Pseudomonadati</taxon>
        <taxon>Bacteroidota</taxon>
        <taxon>Flavobacteriia</taxon>
        <taxon>Flavobacteriales</taxon>
        <taxon>Flavobacteriaceae</taxon>
        <taxon>Tenacibaculum</taxon>
    </lineage>
</organism>
<comment type="caution">
    <text evidence="5">The sequence shown here is derived from an EMBL/GenBank/DDBJ whole genome shotgun (WGS) entry which is preliminary data.</text>
</comment>
<feature type="domain" description="HTH LytTR-type" evidence="3">
    <location>
        <begin position="243"/>
        <end position="293"/>
    </location>
</feature>
<dbReference type="Gene3D" id="2.40.50.1020">
    <property type="entry name" value="LytTr DNA-binding domain"/>
    <property type="match status" value="1"/>
</dbReference>
<evidence type="ECO:0000313" key="7">
    <source>
        <dbReference type="Proteomes" id="UP001242342"/>
    </source>
</evidence>
<dbReference type="EMBL" id="JAUYVU010000014">
    <property type="protein sequence ID" value="MDP2542765.1"/>
    <property type="molecule type" value="Genomic_DNA"/>
</dbReference>
<evidence type="ECO:0000313" key="5">
    <source>
        <dbReference type="EMBL" id="PHN97762.1"/>
    </source>
</evidence>
<protein>
    <submittedName>
        <fullName evidence="4">LytTR family DNA-binding domain-containing protein</fullName>
    </submittedName>
</protein>
<dbReference type="AlphaFoldDB" id="A0A2G1BUP2"/>
<evidence type="ECO:0000256" key="1">
    <source>
        <dbReference type="SAM" id="Coils"/>
    </source>
</evidence>